<keyword evidence="4" id="KW-1185">Reference proteome</keyword>
<evidence type="ECO:0000313" key="4">
    <source>
        <dbReference type="Proteomes" id="UP000184260"/>
    </source>
</evidence>
<dbReference type="AlphaFoldDB" id="A0A1M7A2K0"/>
<reference evidence="4" key="1">
    <citation type="submission" date="2016-11" db="EMBL/GenBank/DDBJ databases">
        <authorList>
            <person name="Varghese N."/>
            <person name="Submissions S."/>
        </authorList>
    </citation>
    <scope>NUCLEOTIDE SEQUENCE [LARGE SCALE GENOMIC DNA]</scope>
    <source>
        <strain evidence="4">DSM 3661</strain>
    </source>
</reference>
<dbReference type="OrthoDB" id="5472246at2"/>
<keyword evidence="1" id="KW-0472">Membrane</keyword>
<protein>
    <submittedName>
        <fullName evidence="3">VanZ like family protein</fullName>
    </submittedName>
</protein>
<dbReference type="Pfam" id="PF04892">
    <property type="entry name" value="VanZ"/>
    <property type="match status" value="1"/>
</dbReference>
<dbReference type="InterPro" id="IPR006976">
    <property type="entry name" value="VanZ-like"/>
</dbReference>
<dbReference type="Proteomes" id="UP000184260">
    <property type="component" value="Unassembled WGS sequence"/>
</dbReference>
<evidence type="ECO:0000313" key="3">
    <source>
        <dbReference type="EMBL" id="SHL36947.1"/>
    </source>
</evidence>
<dbReference type="PANTHER" id="PTHR28008:SF1">
    <property type="entry name" value="DOMAIN PROTEIN, PUTATIVE (AFU_ORTHOLOGUE AFUA_3G10980)-RELATED"/>
    <property type="match status" value="1"/>
</dbReference>
<dbReference type="NCBIfam" id="NF037970">
    <property type="entry name" value="vanZ_1"/>
    <property type="match status" value="1"/>
</dbReference>
<keyword evidence="1" id="KW-1133">Transmembrane helix</keyword>
<feature type="transmembrane region" description="Helical" evidence="1">
    <location>
        <begin position="5"/>
        <end position="27"/>
    </location>
</feature>
<organism evidence="3 4">
    <name type="scientific">Flavobacterium xanthum</name>
    <dbReference type="NCBI Taxonomy" id="69322"/>
    <lineage>
        <taxon>Bacteria</taxon>
        <taxon>Pseudomonadati</taxon>
        <taxon>Bacteroidota</taxon>
        <taxon>Flavobacteriia</taxon>
        <taxon>Flavobacteriales</taxon>
        <taxon>Flavobacteriaceae</taxon>
        <taxon>Flavobacterium</taxon>
    </lineage>
</organism>
<feature type="transmembrane region" description="Helical" evidence="1">
    <location>
        <begin position="68"/>
        <end position="89"/>
    </location>
</feature>
<feature type="domain" description="VanZ-like" evidence="2">
    <location>
        <begin position="40"/>
        <end position="118"/>
    </location>
</feature>
<evidence type="ECO:0000259" key="2">
    <source>
        <dbReference type="Pfam" id="PF04892"/>
    </source>
</evidence>
<evidence type="ECO:0000256" key="1">
    <source>
        <dbReference type="SAM" id="Phobius"/>
    </source>
</evidence>
<gene>
    <name evidence="3" type="ORF">SAMN05443669_100660</name>
</gene>
<dbReference type="RefSeq" id="WP_073352144.1">
    <property type="nucleotide sequence ID" value="NZ_FRBU01000006.1"/>
</dbReference>
<feature type="transmembrane region" description="Helical" evidence="1">
    <location>
        <begin position="39"/>
        <end position="56"/>
    </location>
</feature>
<proteinExistence type="predicted"/>
<name>A0A1M7A2K0_9FLAO</name>
<keyword evidence="1" id="KW-0812">Transmembrane</keyword>
<accession>A0A1M7A2K0</accession>
<sequence length="125" mass="14186">MRKQLYFWAALVWSGIIAFFCLVQLNNVPLGNVSNLDKLVHAFFHFVLTTLCFLFLKSRSSNLNNLKPLLFSFLFSVFFGIAIEVAQGLLTETRQADVFDVLANMSGATLSIALIWLFNLNTKFK</sequence>
<feature type="transmembrane region" description="Helical" evidence="1">
    <location>
        <begin position="101"/>
        <end position="120"/>
    </location>
</feature>
<dbReference type="PANTHER" id="PTHR28008">
    <property type="entry name" value="DOMAIN PROTEIN, PUTATIVE (AFU_ORTHOLOGUE AFUA_3G10980)-RELATED"/>
    <property type="match status" value="1"/>
</dbReference>
<dbReference type="EMBL" id="FRBU01000006">
    <property type="protein sequence ID" value="SHL36947.1"/>
    <property type="molecule type" value="Genomic_DNA"/>
</dbReference>
<dbReference type="STRING" id="69322.SAMN05443669_100660"/>